<evidence type="ECO:0000256" key="8">
    <source>
        <dbReference type="HAMAP-Rule" id="MF_00125"/>
    </source>
</evidence>
<sequence>MTKNNMSWYDIRNALLYYHFTMIKYKGRLLRNIYSFDFLLTDEVNFNMSKPKGFEKPIGFRDYLPHAVSKLRKIENDVLNCMNQWGYRQIMTPTLEYYDTVGVASSTSDQKLYKLLNNRGQALVLRSEMTAPVARVVSSLLKDEPLPLRLSYHANVFRAIEEEAGREAEFYQTGVELVGDDSPEADAEVVALAIASLQAAGVETFKIAMGHVGFLNGLFQEVAPGLPEVQEELKNHLLDRDYVAFRDALDRLNLTEEQKEEMDGLLRLRGGKEICGQALELSRHPLARASIEHLCKVWEVLEAYEVSQHVLIDLTMVGDFTYYTGMTFEGYAAELGFPVCSGGRYDNLLQQFGRSVPSTGFSLKTNRILDGVRGAEERQELPTLVQYDALRRREGLEESTRLRAEGHVVVTRLVSEPGDLTTVEAEADAGTDGGKRYGEIYTFVSFVRERS</sequence>
<evidence type="ECO:0000313" key="10">
    <source>
        <dbReference type="EMBL" id="SEO36149.1"/>
    </source>
</evidence>
<feature type="domain" description="Aminoacyl-transfer RNA synthetases class-II family profile" evidence="9">
    <location>
        <begin position="86"/>
        <end position="382"/>
    </location>
</feature>
<dbReference type="EMBL" id="FODH01000007">
    <property type="protein sequence ID" value="SEO36149.1"/>
    <property type="molecule type" value="Genomic_DNA"/>
</dbReference>
<keyword evidence="8" id="KW-0368">Histidine biosynthesis</keyword>
<dbReference type="PANTHER" id="PTHR43707:SF1">
    <property type="entry name" value="HISTIDINE--TRNA LIGASE, MITOCHONDRIAL-RELATED"/>
    <property type="match status" value="1"/>
</dbReference>
<keyword evidence="10" id="KW-0808">Transferase</keyword>
<dbReference type="NCBIfam" id="NF008941">
    <property type="entry name" value="PRK12292.2-4"/>
    <property type="match status" value="1"/>
</dbReference>
<evidence type="ECO:0000256" key="3">
    <source>
        <dbReference type="ARBA" id="ARBA00005539"/>
    </source>
</evidence>
<dbReference type="Proteomes" id="UP000198809">
    <property type="component" value="Unassembled WGS sequence"/>
</dbReference>
<accession>A0A1H8P2I4</accession>
<dbReference type="InterPro" id="IPR041715">
    <property type="entry name" value="HisRS-like_core"/>
</dbReference>
<organism evidence="10 11">
    <name type="scientific">Paenibacillus sophorae</name>
    <dbReference type="NCBI Taxonomy" id="1333845"/>
    <lineage>
        <taxon>Bacteria</taxon>
        <taxon>Bacillati</taxon>
        <taxon>Bacillota</taxon>
        <taxon>Bacilli</taxon>
        <taxon>Bacillales</taxon>
        <taxon>Paenibacillaceae</taxon>
        <taxon>Paenibacillus</taxon>
    </lineage>
</organism>
<dbReference type="UniPathway" id="UPA00031">
    <property type="reaction ID" value="UER00006"/>
</dbReference>
<comment type="similarity">
    <text evidence="3 8">Belongs to the class-II aminoacyl-tRNA synthetase family. HisZ subfamily.</text>
</comment>
<dbReference type="GO" id="GO:0005737">
    <property type="term" value="C:cytoplasm"/>
    <property type="evidence" value="ECO:0007669"/>
    <property type="project" value="UniProtKB-SubCell"/>
</dbReference>
<comment type="subcellular location">
    <subcellularLocation>
        <location evidence="1 8">Cytoplasm</location>
    </subcellularLocation>
</comment>
<evidence type="ECO:0000313" key="11">
    <source>
        <dbReference type="Proteomes" id="UP000198809"/>
    </source>
</evidence>
<dbReference type="InterPro" id="IPR004517">
    <property type="entry name" value="HisZ"/>
</dbReference>
<dbReference type="SUPFAM" id="SSF55681">
    <property type="entry name" value="Class II aaRS and biotin synthetases"/>
    <property type="match status" value="1"/>
</dbReference>
<proteinExistence type="inferred from homology"/>
<dbReference type="Gene3D" id="3.30.930.10">
    <property type="entry name" value="Bira Bifunctional Protein, Domain 2"/>
    <property type="match status" value="1"/>
</dbReference>
<comment type="pathway">
    <text evidence="2 8">Amino-acid biosynthesis; L-histidine biosynthesis; L-histidine from 5-phospho-alpha-D-ribose 1-diphosphate: step 1/9.</text>
</comment>
<dbReference type="InterPro" id="IPR004516">
    <property type="entry name" value="HisRS/HisZ"/>
</dbReference>
<evidence type="ECO:0000256" key="1">
    <source>
        <dbReference type="ARBA" id="ARBA00004496"/>
    </source>
</evidence>
<dbReference type="InterPro" id="IPR045864">
    <property type="entry name" value="aa-tRNA-synth_II/BPL/LPL"/>
</dbReference>
<dbReference type="InterPro" id="IPR006195">
    <property type="entry name" value="aa-tRNA-synth_II"/>
</dbReference>
<name>A0A1H8P2I4_9BACL</name>
<evidence type="ECO:0000256" key="4">
    <source>
        <dbReference type="ARBA" id="ARBA00011496"/>
    </source>
</evidence>
<protein>
    <recommendedName>
        <fullName evidence="5 8">ATP phosphoribosyltransferase regulatory subunit</fullName>
    </recommendedName>
</protein>
<comment type="function">
    <text evidence="7 8">Required for the first step of histidine biosynthesis. May allow the feedback regulation of ATP phosphoribosyltransferase activity by histidine.</text>
</comment>
<dbReference type="PROSITE" id="PS50862">
    <property type="entry name" value="AA_TRNA_LIGASE_II"/>
    <property type="match status" value="1"/>
</dbReference>
<dbReference type="Pfam" id="PF13393">
    <property type="entry name" value="tRNA-synt_His"/>
    <property type="match status" value="1"/>
</dbReference>
<dbReference type="NCBIfam" id="TIGR00443">
    <property type="entry name" value="hisZ_biosyn_reg"/>
    <property type="match status" value="1"/>
</dbReference>
<dbReference type="GO" id="GO:0140096">
    <property type="term" value="F:catalytic activity, acting on a protein"/>
    <property type="evidence" value="ECO:0007669"/>
    <property type="project" value="UniProtKB-ARBA"/>
</dbReference>
<evidence type="ECO:0000256" key="7">
    <source>
        <dbReference type="ARBA" id="ARBA00025246"/>
    </source>
</evidence>
<evidence type="ECO:0000256" key="6">
    <source>
        <dbReference type="ARBA" id="ARBA00022490"/>
    </source>
</evidence>
<dbReference type="HAMAP" id="MF_00125">
    <property type="entry name" value="HisZ"/>
    <property type="match status" value="1"/>
</dbReference>
<evidence type="ECO:0000256" key="2">
    <source>
        <dbReference type="ARBA" id="ARBA00004667"/>
    </source>
</evidence>
<evidence type="ECO:0000256" key="5">
    <source>
        <dbReference type="ARBA" id="ARBA00020397"/>
    </source>
</evidence>
<dbReference type="CDD" id="cd00773">
    <property type="entry name" value="HisRS-like_core"/>
    <property type="match status" value="1"/>
</dbReference>
<dbReference type="GO" id="GO:0000105">
    <property type="term" value="P:L-histidine biosynthetic process"/>
    <property type="evidence" value="ECO:0007669"/>
    <property type="project" value="UniProtKB-UniRule"/>
</dbReference>
<reference evidence="10 11" key="1">
    <citation type="submission" date="2016-10" db="EMBL/GenBank/DDBJ databases">
        <authorList>
            <person name="de Groot N.N."/>
        </authorList>
    </citation>
    <scope>NUCLEOTIDE SEQUENCE [LARGE SCALE GENOMIC DNA]</scope>
    <source>
        <strain evidence="10 11">CGMCC 1.10238</strain>
    </source>
</reference>
<dbReference type="GO" id="GO:0006427">
    <property type="term" value="P:histidyl-tRNA aminoacylation"/>
    <property type="evidence" value="ECO:0007669"/>
    <property type="project" value="TreeGrafter"/>
</dbReference>
<keyword evidence="8" id="KW-0028">Amino-acid biosynthesis</keyword>
<dbReference type="AlphaFoldDB" id="A0A1H8P2I4"/>
<dbReference type="GO" id="GO:0016757">
    <property type="term" value="F:glycosyltransferase activity"/>
    <property type="evidence" value="ECO:0007669"/>
    <property type="project" value="UniProtKB-KW"/>
</dbReference>
<comment type="miscellaneous">
    <text evidence="8">This function is generally fulfilled by the C-terminal part of HisG, which is missing in some bacteria such as this one.</text>
</comment>
<keyword evidence="10" id="KW-0328">Glycosyltransferase</keyword>
<dbReference type="STRING" id="1333845.SAMN04487895_10721"/>
<keyword evidence="6 8" id="KW-0963">Cytoplasm</keyword>
<dbReference type="GO" id="GO:0004821">
    <property type="term" value="F:histidine-tRNA ligase activity"/>
    <property type="evidence" value="ECO:0007669"/>
    <property type="project" value="TreeGrafter"/>
</dbReference>
<dbReference type="PANTHER" id="PTHR43707">
    <property type="entry name" value="HISTIDYL-TRNA SYNTHETASE"/>
    <property type="match status" value="1"/>
</dbReference>
<evidence type="ECO:0000259" key="9">
    <source>
        <dbReference type="PROSITE" id="PS50862"/>
    </source>
</evidence>
<gene>
    <name evidence="8" type="primary">hisZ</name>
    <name evidence="10" type="ORF">SAMN04487895_10721</name>
</gene>
<comment type="subunit">
    <text evidence="4 8">Heteromultimer composed of HisG and HisZ subunits.</text>
</comment>